<dbReference type="Proteomes" id="UP001236270">
    <property type="component" value="Unassembled WGS sequence"/>
</dbReference>
<dbReference type="RefSeq" id="WP_043081872.1">
    <property type="nucleotide sequence ID" value="NZ_CBCSIS010000007.1"/>
</dbReference>
<evidence type="ECO:0000313" key="5">
    <source>
        <dbReference type="EMBL" id="KMK14680.1"/>
    </source>
</evidence>
<dbReference type="EMBL" id="JAVDNV010000007">
    <property type="protein sequence ID" value="MDQ2309806.1"/>
    <property type="molecule type" value="Genomic_DNA"/>
</dbReference>
<dbReference type="InterPro" id="IPR025543">
    <property type="entry name" value="Dodecin-like"/>
</dbReference>
<dbReference type="eggNOG" id="ENOG5032SRX">
    <property type="taxonomic scope" value="Bacteria"/>
</dbReference>
<dbReference type="PANTHER" id="PTHR34156">
    <property type="entry name" value="OUTER MEMBRANE PROTEIN-RELATED-RELATED"/>
    <property type="match status" value="1"/>
</dbReference>
<feature type="chain" id="PRO_5015029694" evidence="2">
    <location>
        <begin position="21"/>
        <end position="91"/>
    </location>
</feature>
<feature type="domain" description="YdgH/BhsA/McbA-like" evidence="3">
    <location>
        <begin position="37"/>
        <end position="91"/>
    </location>
</feature>
<comment type="caution">
    <text evidence="5">The sequence shown here is derived from an EMBL/GenBank/DDBJ whole genome shotgun (WGS) entry which is preliminary data.</text>
</comment>
<dbReference type="OrthoDB" id="6638498at2"/>
<dbReference type="Proteomes" id="UP000036196">
    <property type="component" value="Unassembled WGS sequence"/>
</dbReference>
<name>A0A089QZ05_PLUGE</name>
<keyword evidence="1 2" id="KW-0732">Signal</keyword>
<reference evidence="4" key="3">
    <citation type="submission" date="2024-02" db="EMBL/GenBank/DDBJ databases">
        <authorList>
            <consortium name="Clinical and Environmental Microbiology Branch: Whole genome sequencing antimicrobial resistance pathogens in the healthcare setting"/>
        </authorList>
    </citation>
    <scope>NUCLEOTIDE SEQUENCE</scope>
    <source>
        <strain evidence="4">2021DK-00143</strain>
    </source>
</reference>
<dbReference type="InterPro" id="IPR036275">
    <property type="entry name" value="YdgH-like_sf"/>
</dbReference>
<dbReference type="KEGG" id="pge:LG71_07115"/>
<dbReference type="InterPro" id="IPR010854">
    <property type="entry name" value="YdgH/BhsA/McbA-like_dom"/>
</dbReference>
<keyword evidence="7" id="KW-1185">Reference proteome</keyword>
<evidence type="ECO:0000313" key="7">
    <source>
        <dbReference type="Proteomes" id="UP000036196"/>
    </source>
</evidence>
<dbReference type="PATRIC" id="fig|61647.14.peg.4343"/>
<evidence type="ECO:0000256" key="1">
    <source>
        <dbReference type="ARBA" id="ARBA00022729"/>
    </source>
</evidence>
<evidence type="ECO:0000256" key="2">
    <source>
        <dbReference type="SAM" id="SignalP"/>
    </source>
</evidence>
<dbReference type="GeneID" id="61383068"/>
<dbReference type="PANTHER" id="PTHR34156:SF6">
    <property type="entry name" value="OUTER MEMBRANE PROTEIN"/>
    <property type="match status" value="1"/>
</dbReference>
<proteinExistence type="predicted"/>
<organism evidence="5 7">
    <name type="scientific">Pluralibacter gergoviae</name>
    <name type="common">Enterobacter gergoviae</name>
    <dbReference type="NCBI Taxonomy" id="61647"/>
    <lineage>
        <taxon>Bacteria</taxon>
        <taxon>Pseudomonadati</taxon>
        <taxon>Pseudomonadota</taxon>
        <taxon>Gammaproteobacteria</taxon>
        <taxon>Enterobacterales</taxon>
        <taxon>Enterobacteriaceae</taxon>
        <taxon>Pluralibacter</taxon>
    </lineage>
</organism>
<dbReference type="EMBL" id="LDZF01000006">
    <property type="protein sequence ID" value="KMK14680.1"/>
    <property type="molecule type" value="Genomic_DNA"/>
</dbReference>
<dbReference type="InterPro" id="IPR051096">
    <property type="entry name" value="BhsA/McbA_stress_biofilm_assoc"/>
</dbReference>
<protein>
    <submittedName>
        <fullName evidence="4">DUF1471 domain-containing protein</fullName>
    </submittedName>
    <submittedName>
        <fullName evidence="6">DUF1471 family protein YjfY</fullName>
    </submittedName>
    <submittedName>
        <fullName evidence="5">Membrane protein</fullName>
    </submittedName>
</protein>
<dbReference type="Gene3D" id="3.30.1660.10">
    <property type="entry name" value="Flavin-binding protein dodecin"/>
    <property type="match status" value="1"/>
</dbReference>
<evidence type="ECO:0000313" key="4">
    <source>
        <dbReference type="EMBL" id="EML1473080.1"/>
    </source>
</evidence>
<evidence type="ECO:0000259" key="3">
    <source>
        <dbReference type="Pfam" id="PF07338"/>
    </source>
</evidence>
<reference evidence="6" key="2">
    <citation type="submission" date="2023-08" db="EMBL/GenBank/DDBJ databases">
        <title>WGS of pathogenic bacterial species, Los Angeles County Public Health Laboratories.</title>
        <authorList>
            <person name="Garrigues J.M."/>
            <person name="Green N.M."/>
        </authorList>
    </citation>
    <scope>NUCLEOTIDE SEQUENCE</scope>
    <source>
        <strain evidence="6">LACPHL-BACT-2023-00068</strain>
    </source>
</reference>
<evidence type="ECO:0000313" key="6">
    <source>
        <dbReference type="EMBL" id="MDQ2309806.1"/>
    </source>
</evidence>
<feature type="signal peptide" evidence="2">
    <location>
        <begin position="1"/>
        <end position="20"/>
    </location>
</feature>
<dbReference type="SUPFAM" id="SSF159871">
    <property type="entry name" value="YdgH-like"/>
    <property type="match status" value="1"/>
</dbReference>
<reference evidence="5 7" key="1">
    <citation type="submission" date="2015-05" db="EMBL/GenBank/DDBJ databases">
        <title>Genome sequences of Pluralibacter gergoviae.</title>
        <authorList>
            <person name="Greninger A.L."/>
            <person name="Miller S."/>
        </authorList>
    </citation>
    <scope>NUCLEOTIDE SEQUENCE [LARGE SCALE GENOMIC DNA]</scope>
    <source>
        <strain evidence="5 7">JS81F13</strain>
    </source>
</reference>
<dbReference type="AlphaFoldDB" id="A0A089QZ05"/>
<sequence>MKRMITALLAALLLSSNATAAIKISASQAKNMDDVMSLGVIYINHNIATESEAEQALSAETDARGARLYYPILMREPGSNGPMHASAVIYR</sequence>
<gene>
    <name evidence="6" type="primary">yjfY</name>
    <name evidence="5" type="ORF">ABW06_07535</name>
    <name evidence="4" type="ORF">QEG54_003870</name>
    <name evidence="6" type="ORF">RBJ30_11955</name>
</gene>
<dbReference type="Pfam" id="PF07338">
    <property type="entry name" value="YdgH_BhsA-like"/>
    <property type="match status" value="1"/>
</dbReference>
<accession>A0A089QZ05</accession>
<dbReference type="EMBL" id="ABLOKC030000024">
    <property type="protein sequence ID" value="EML1473080.1"/>
    <property type="molecule type" value="Genomic_DNA"/>
</dbReference>